<dbReference type="GO" id="GO:0005886">
    <property type="term" value="C:plasma membrane"/>
    <property type="evidence" value="ECO:0007669"/>
    <property type="project" value="UniProtKB-SubCell"/>
</dbReference>
<evidence type="ECO:0000256" key="6">
    <source>
        <dbReference type="ARBA" id="ARBA00022989"/>
    </source>
</evidence>
<evidence type="ECO:0000256" key="9">
    <source>
        <dbReference type="RuleBase" id="RU369079"/>
    </source>
</evidence>
<dbReference type="EMBL" id="QGTR01000003">
    <property type="protein sequence ID" value="PWV99924.1"/>
    <property type="molecule type" value="Genomic_DNA"/>
</dbReference>
<evidence type="ECO:0000313" key="11">
    <source>
        <dbReference type="EMBL" id="PWV99924.1"/>
    </source>
</evidence>
<dbReference type="OrthoDB" id="4250245at2"/>
<name>A0A317PJV0_9HYPH</name>
<dbReference type="AlphaFoldDB" id="A0A317PJV0"/>
<feature type="transmembrane region" description="Helical" evidence="9">
    <location>
        <begin position="137"/>
        <end position="156"/>
    </location>
</feature>
<evidence type="ECO:0000256" key="7">
    <source>
        <dbReference type="ARBA" id="ARBA00023136"/>
    </source>
</evidence>
<keyword evidence="12" id="KW-1185">Reference proteome</keyword>
<evidence type="ECO:0000256" key="8">
    <source>
        <dbReference type="ARBA" id="ARBA00038436"/>
    </source>
</evidence>
<feature type="transmembrane region" description="Helical" evidence="9">
    <location>
        <begin position="63"/>
        <end position="87"/>
    </location>
</feature>
<feature type="transmembrane region" description="Helical" evidence="9">
    <location>
        <begin position="21"/>
        <end position="43"/>
    </location>
</feature>
<comment type="function">
    <text evidence="9">Part of the tripartite ATP-independent periplasmic (TRAP) transport system.</text>
</comment>
<reference evidence="11 12" key="1">
    <citation type="submission" date="2018-05" db="EMBL/GenBank/DDBJ databases">
        <title>Genomic Encyclopedia of Type Strains, Phase IV (KMG-IV): sequencing the most valuable type-strain genomes for metagenomic binning, comparative biology and taxonomic classification.</title>
        <authorList>
            <person name="Goeker M."/>
        </authorList>
    </citation>
    <scope>NUCLEOTIDE SEQUENCE [LARGE SCALE GENOMIC DNA]</scope>
    <source>
        <strain evidence="11 12">DSM 16791</strain>
    </source>
</reference>
<dbReference type="Pfam" id="PF04290">
    <property type="entry name" value="DctQ"/>
    <property type="match status" value="1"/>
</dbReference>
<dbReference type="GO" id="GO:0022857">
    <property type="term" value="F:transmembrane transporter activity"/>
    <property type="evidence" value="ECO:0007669"/>
    <property type="project" value="UniProtKB-UniRule"/>
</dbReference>
<evidence type="ECO:0000256" key="3">
    <source>
        <dbReference type="ARBA" id="ARBA00022475"/>
    </source>
</evidence>
<evidence type="ECO:0000256" key="5">
    <source>
        <dbReference type="ARBA" id="ARBA00022692"/>
    </source>
</evidence>
<dbReference type="PANTHER" id="PTHR35011:SF11">
    <property type="entry name" value="TRAP TRANSPORTER SMALL PERMEASE PROTEIN"/>
    <property type="match status" value="1"/>
</dbReference>
<keyword evidence="4 9" id="KW-0997">Cell inner membrane</keyword>
<evidence type="ECO:0000259" key="10">
    <source>
        <dbReference type="Pfam" id="PF04290"/>
    </source>
</evidence>
<evidence type="ECO:0000256" key="2">
    <source>
        <dbReference type="ARBA" id="ARBA00022448"/>
    </source>
</evidence>
<comment type="subunit">
    <text evidence="9">The complex comprises the extracytoplasmic solute receptor protein and the two transmembrane proteins.</text>
</comment>
<keyword evidence="6 9" id="KW-1133">Transmembrane helix</keyword>
<evidence type="ECO:0000313" key="12">
    <source>
        <dbReference type="Proteomes" id="UP000246352"/>
    </source>
</evidence>
<feature type="transmembrane region" description="Helical" evidence="9">
    <location>
        <begin position="96"/>
        <end position="117"/>
    </location>
</feature>
<accession>A0A317PJV0</accession>
<keyword evidence="3" id="KW-1003">Cell membrane</keyword>
<comment type="subcellular location">
    <subcellularLocation>
        <location evidence="1 9">Cell inner membrane</location>
        <topology evidence="1 9">Multi-pass membrane protein</topology>
    </subcellularLocation>
</comment>
<dbReference type="Proteomes" id="UP000246352">
    <property type="component" value="Unassembled WGS sequence"/>
</dbReference>
<comment type="similarity">
    <text evidence="8 9">Belongs to the TRAP transporter small permease family.</text>
</comment>
<protein>
    <recommendedName>
        <fullName evidence="9">TRAP transporter small permease protein</fullName>
    </recommendedName>
</protein>
<dbReference type="GO" id="GO:0015740">
    <property type="term" value="P:C4-dicarboxylate transport"/>
    <property type="evidence" value="ECO:0007669"/>
    <property type="project" value="TreeGrafter"/>
</dbReference>
<dbReference type="PANTHER" id="PTHR35011">
    <property type="entry name" value="2,3-DIKETO-L-GULONATE TRAP TRANSPORTER SMALL PERMEASE PROTEIN YIAM"/>
    <property type="match status" value="1"/>
</dbReference>
<feature type="domain" description="Tripartite ATP-independent periplasmic transporters DctQ component" evidence="10">
    <location>
        <begin position="37"/>
        <end position="159"/>
    </location>
</feature>
<keyword evidence="5 9" id="KW-0812">Transmembrane</keyword>
<keyword evidence="2 9" id="KW-0813">Transport</keyword>
<proteinExistence type="inferred from homology"/>
<dbReference type="InterPro" id="IPR055348">
    <property type="entry name" value="DctQ"/>
</dbReference>
<comment type="caution">
    <text evidence="11">The sequence shown here is derived from an EMBL/GenBank/DDBJ whole genome shotgun (WGS) entry which is preliminary data.</text>
</comment>
<keyword evidence="7 9" id="KW-0472">Membrane</keyword>
<dbReference type="RefSeq" id="WP_110032197.1">
    <property type="nucleotide sequence ID" value="NZ_QGTR01000003.1"/>
</dbReference>
<dbReference type="InterPro" id="IPR007387">
    <property type="entry name" value="TRAP_DctQ"/>
</dbReference>
<gene>
    <name evidence="11" type="ORF">DFR52_103123</name>
</gene>
<organism evidence="11 12">
    <name type="scientific">Hoeflea marina</name>
    <dbReference type="NCBI Taxonomy" id="274592"/>
    <lineage>
        <taxon>Bacteria</taxon>
        <taxon>Pseudomonadati</taxon>
        <taxon>Pseudomonadota</taxon>
        <taxon>Alphaproteobacteria</taxon>
        <taxon>Hyphomicrobiales</taxon>
        <taxon>Rhizobiaceae</taxon>
        <taxon>Hoeflea</taxon>
    </lineage>
</organism>
<sequence>MSGAPRTLRSTALAVERAVTRAAVALGCLALVLAISVGAWQVIARFVLFRSASWSEPLIQASLIWMTYLALSGAMRSGTLISVDVLLKASRGRARIVLRLAGLVAIFALLAVLLWFGTILCWRIRFQNIAGLNISAAWVYAALPVGSILSMLALAAHAADPPPDASDPLATNV</sequence>
<evidence type="ECO:0000256" key="1">
    <source>
        <dbReference type="ARBA" id="ARBA00004429"/>
    </source>
</evidence>
<evidence type="ECO:0000256" key="4">
    <source>
        <dbReference type="ARBA" id="ARBA00022519"/>
    </source>
</evidence>